<feature type="domain" description="CRAL-TRIO" evidence="1">
    <location>
        <begin position="90"/>
        <end position="255"/>
    </location>
</feature>
<dbReference type="Pfam" id="PF00650">
    <property type="entry name" value="CRAL_TRIO"/>
    <property type="match status" value="2"/>
</dbReference>
<dbReference type="GO" id="GO:0016020">
    <property type="term" value="C:membrane"/>
    <property type="evidence" value="ECO:0007669"/>
    <property type="project" value="TreeGrafter"/>
</dbReference>
<evidence type="ECO:0000313" key="2">
    <source>
        <dbReference type="Proteomes" id="UP000092443"/>
    </source>
</evidence>
<dbReference type="SUPFAM" id="SSF52087">
    <property type="entry name" value="CRAL/TRIO domain"/>
    <property type="match status" value="2"/>
</dbReference>
<dbReference type="GeneID" id="119636370"/>
<dbReference type="PRINTS" id="PR00180">
    <property type="entry name" value="CRETINALDHBP"/>
</dbReference>
<dbReference type="InterPro" id="IPR036865">
    <property type="entry name" value="CRAL-TRIO_dom_sf"/>
</dbReference>
<dbReference type="SMART" id="SM01100">
    <property type="entry name" value="CRAL_TRIO_N"/>
    <property type="match status" value="2"/>
</dbReference>
<accession>A0A9C6DQS4</accession>
<dbReference type="Proteomes" id="UP000092443">
    <property type="component" value="Unplaced"/>
</dbReference>
<feature type="domain" description="CRAL-TRIO" evidence="1">
    <location>
        <begin position="410"/>
        <end position="575"/>
    </location>
</feature>
<dbReference type="PANTHER" id="PTHR10174:SF216">
    <property type="entry name" value="CRAL-TRIO DOMAIN-CONTAINING PROTEIN-RELATED"/>
    <property type="match status" value="1"/>
</dbReference>
<sequence>MTNIRPVSNSLAKKAKLELGEVPERIDQDIAVLKAWISSQPHLKARLDDQLLVAFLRGCKYSLQKSKQKIDYFYSMRGALPELYENRFINERTLTIFRKGGFLRLLKPLSEDGPRIHISRYTVYDMKEFPFAELLKTRNILNDIDLMDDDNSVISGCIEITDMQGFGAKHLFYFDPLLVKKIGILTEKALPLRVKGIHFINVPSTAEKFFNLVKSLTPERLRERFYVHPNYESLYEYVPQECLPKEYGGTGGTIENIIASLEEHVLRYKDYFEDEVQYGSNEKLRLGEPFNSQSLFGLEGSFRKLEVLIYKILLNTENVSMTNIRPVSTSLAKKAKLELGEVPERIDQDIAVLKSWISSQPHLKARLDDQLLVAFLRGCKYSLQKSKQKIDHFYSMRGALPELYENRFINERTLTILRKGGFLRLLKPLSEDGPRIHISRYTVYDMKEFPFAELLKTRNILNDIELIDDDNAVISGCIEITDMQGFGASHIFYCNPLLARKVAIFTEKALPLRVKAVHLINVSSIAAKFFSLAKSLMPEKLRQRFYVHPNYESLYDYVPQECLPKEYGGTGGTIENIIASLEEHVLRYKDYFENEV</sequence>
<gene>
    <name evidence="3" type="primary">LOC119636370</name>
</gene>
<dbReference type="GO" id="GO:1902936">
    <property type="term" value="F:phosphatidylinositol bisphosphate binding"/>
    <property type="evidence" value="ECO:0007669"/>
    <property type="project" value="TreeGrafter"/>
</dbReference>
<name>A0A9C6DQS4_9MUSC</name>
<dbReference type="Gene3D" id="3.40.525.10">
    <property type="entry name" value="CRAL-TRIO lipid binding domain"/>
    <property type="match status" value="2"/>
</dbReference>
<reference evidence="3" key="1">
    <citation type="submission" date="2025-08" db="UniProtKB">
        <authorList>
            <consortium name="RefSeq"/>
        </authorList>
    </citation>
    <scope>IDENTIFICATION</scope>
    <source>
        <tissue evidence="3">Whole body pupa</tissue>
    </source>
</reference>
<dbReference type="InterPro" id="IPR036273">
    <property type="entry name" value="CRAL/TRIO_N_dom_sf"/>
</dbReference>
<dbReference type="SMART" id="SM00516">
    <property type="entry name" value="SEC14"/>
    <property type="match status" value="2"/>
</dbReference>
<evidence type="ECO:0000313" key="3">
    <source>
        <dbReference type="RefSeq" id="XP_037887613.1"/>
    </source>
</evidence>
<organism evidence="2 3">
    <name type="scientific">Glossina fuscipes</name>
    <dbReference type="NCBI Taxonomy" id="7396"/>
    <lineage>
        <taxon>Eukaryota</taxon>
        <taxon>Metazoa</taxon>
        <taxon>Ecdysozoa</taxon>
        <taxon>Arthropoda</taxon>
        <taxon>Hexapoda</taxon>
        <taxon>Insecta</taxon>
        <taxon>Pterygota</taxon>
        <taxon>Neoptera</taxon>
        <taxon>Endopterygota</taxon>
        <taxon>Diptera</taxon>
        <taxon>Brachycera</taxon>
        <taxon>Muscomorpha</taxon>
        <taxon>Hippoboscoidea</taxon>
        <taxon>Glossinidae</taxon>
        <taxon>Glossina</taxon>
    </lineage>
</organism>
<dbReference type="AlphaFoldDB" id="A0A9C6DQS4"/>
<dbReference type="KEGG" id="gfs:119636370"/>
<dbReference type="RefSeq" id="XP_037887613.1">
    <property type="nucleotide sequence ID" value="XM_038031685.1"/>
</dbReference>
<dbReference type="InterPro" id="IPR001251">
    <property type="entry name" value="CRAL-TRIO_dom"/>
</dbReference>
<dbReference type="Gene3D" id="1.10.8.20">
    <property type="entry name" value="N-terminal domain of phosphatidylinositol transfer protein sec14p"/>
    <property type="match status" value="2"/>
</dbReference>
<dbReference type="PROSITE" id="PS50191">
    <property type="entry name" value="CRAL_TRIO"/>
    <property type="match status" value="2"/>
</dbReference>
<dbReference type="PANTHER" id="PTHR10174">
    <property type="entry name" value="ALPHA-TOCOPHEROL TRANSFER PROTEIN-RELATED"/>
    <property type="match status" value="1"/>
</dbReference>
<protein>
    <submittedName>
        <fullName evidence="3">Uncharacterized protein LOC119636370</fullName>
    </submittedName>
</protein>
<keyword evidence="2" id="KW-1185">Reference proteome</keyword>
<evidence type="ECO:0000259" key="1">
    <source>
        <dbReference type="PROSITE" id="PS50191"/>
    </source>
</evidence>
<dbReference type="SUPFAM" id="SSF46938">
    <property type="entry name" value="CRAL/TRIO N-terminal domain"/>
    <property type="match status" value="2"/>
</dbReference>
<dbReference type="InterPro" id="IPR011074">
    <property type="entry name" value="CRAL/TRIO_N_dom"/>
</dbReference>
<dbReference type="CDD" id="cd00170">
    <property type="entry name" value="SEC14"/>
    <property type="match status" value="2"/>
</dbReference>
<dbReference type="Gene3D" id="1.20.5.1200">
    <property type="entry name" value="Alpha-tocopherol transfer"/>
    <property type="match status" value="2"/>
</dbReference>
<proteinExistence type="predicted"/>